<dbReference type="SUPFAM" id="SSF51679">
    <property type="entry name" value="Bacterial luciferase-like"/>
    <property type="match status" value="1"/>
</dbReference>
<organism evidence="3 4">
    <name type="scientific">Streptomyces cyaneochromogenes</name>
    <dbReference type="NCBI Taxonomy" id="2496836"/>
    <lineage>
        <taxon>Bacteria</taxon>
        <taxon>Bacillati</taxon>
        <taxon>Actinomycetota</taxon>
        <taxon>Actinomycetes</taxon>
        <taxon>Kitasatosporales</taxon>
        <taxon>Streptomycetaceae</taxon>
        <taxon>Streptomyces</taxon>
    </lineage>
</organism>
<dbReference type="InterPro" id="IPR036661">
    <property type="entry name" value="Luciferase-like_sf"/>
</dbReference>
<feature type="domain" description="Luciferase-like" evidence="2">
    <location>
        <begin position="22"/>
        <end position="288"/>
    </location>
</feature>
<evidence type="ECO:0000256" key="1">
    <source>
        <dbReference type="ARBA" id="ARBA00023002"/>
    </source>
</evidence>
<dbReference type="AlphaFoldDB" id="A0A3Q9F042"/>
<dbReference type="KEGG" id="scya:EJ357_43920"/>
<dbReference type="PANTHER" id="PTHR43244:SF1">
    <property type="entry name" value="5,10-METHYLENETETRAHYDROMETHANOPTERIN REDUCTASE"/>
    <property type="match status" value="1"/>
</dbReference>
<evidence type="ECO:0000259" key="2">
    <source>
        <dbReference type="Pfam" id="PF00296"/>
    </source>
</evidence>
<name>A0A3Q9F042_9ACTN</name>
<dbReference type="CDD" id="cd01097">
    <property type="entry name" value="Tetrahydromethanopterin_reductase"/>
    <property type="match status" value="1"/>
</dbReference>
<dbReference type="InterPro" id="IPR011251">
    <property type="entry name" value="Luciferase-like_dom"/>
</dbReference>
<gene>
    <name evidence="3" type="ORF">EJ357_43920</name>
</gene>
<dbReference type="Pfam" id="PF00296">
    <property type="entry name" value="Bac_luciferase"/>
    <property type="match status" value="1"/>
</dbReference>
<dbReference type="Proteomes" id="UP000280298">
    <property type="component" value="Chromosome"/>
</dbReference>
<accession>A0A3Q9F042</accession>
<reference evidence="3 4" key="1">
    <citation type="journal article" date="2019" name="Int. J. Syst. Evol. Microbiol.">
        <title>Streptomyces cyaneochromogenes sp. nov., a blue pigment-producing actinomycete from manganese-contaminated soil.</title>
        <authorList>
            <person name="Tang X."/>
            <person name="Zhao J."/>
            <person name="Li K."/>
            <person name="Chen Z."/>
            <person name="Sun Y."/>
            <person name="Gao J."/>
        </authorList>
    </citation>
    <scope>NUCLEOTIDE SEQUENCE [LARGE SCALE GENOMIC DNA]</scope>
    <source>
        <strain evidence="3 4">MK-45</strain>
    </source>
</reference>
<evidence type="ECO:0000313" key="4">
    <source>
        <dbReference type="Proteomes" id="UP000280298"/>
    </source>
</evidence>
<protein>
    <submittedName>
        <fullName evidence="3">LLM class F420-dependent oxidoreductase</fullName>
    </submittedName>
</protein>
<dbReference type="Gene3D" id="3.20.20.30">
    <property type="entry name" value="Luciferase-like domain"/>
    <property type="match status" value="1"/>
</dbReference>
<dbReference type="InterPro" id="IPR050564">
    <property type="entry name" value="F420-G6PD/mer"/>
</dbReference>
<evidence type="ECO:0000313" key="3">
    <source>
        <dbReference type="EMBL" id="AZQ39523.1"/>
    </source>
</evidence>
<proteinExistence type="predicted"/>
<dbReference type="InterPro" id="IPR019910">
    <property type="entry name" value="Lucif-like_OxRdtase_MSMEG_4879"/>
</dbReference>
<dbReference type="EMBL" id="CP034539">
    <property type="protein sequence ID" value="AZQ39523.1"/>
    <property type="molecule type" value="Genomic_DNA"/>
</dbReference>
<sequence>MPVESTPVAWDMTTGVALPLHHRIDGTVQLAREAHEAGLRSAWFGQTFAYDSPSLAAIVGREAPGLHVGTAAIPVFGRHPLLVSSQAQTAQAATGGRYHLGLALGTRELTETGFGLPYERPIRRLREFLTALRQLVETGSADFHGELLTATTPLSAAVPGAEPPVPILVAAMGPQALRVSGELADGILPYLAGPRALAEHIVPAVTAAAEAAGRPAPRIVAFVPGVVTADAEAVRETATEALAFYERFPSYQRVIELSGGSRAADLAVIGDEEAVAAEVRRYRDAGATEVVFTTTELAGEADRLRTWKLLGELAAG</sequence>
<dbReference type="GO" id="GO:0016705">
    <property type="term" value="F:oxidoreductase activity, acting on paired donors, with incorporation or reduction of molecular oxygen"/>
    <property type="evidence" value="ECO:0007669"/>
    <property type="project" value="InterPro"/>
</dbReference>
<dbReference type="NCBIfam" id="TIGR03564">
    <property type="entry name" value="F420_MSMEG_4879"/>
    <property type="match status" value="1"/>
</dbReference>
<dbReference type="PANTHER" id="PTHR43244">
    <property type="match status" value="1"/>
</dbReference>
<keyword evidence="1" id="KW-0560">Oxidoreductase</keyword>
<keyword evidence="4" id="KW-1185">Reference proteome</keyword>
<dbReference type="OrthoDB" id="7054907at2"/>